<evidence type="ECO:0000313" key="2">
    <source>
        <dbReference type="EMBL" id="KIH48122.1"/>
    </source>
</evidence>
<dbReference type="AlphaFoldDB" id="A0A0C2CE39"/>
<reference evidence="2 3" key="1">
    <citation type="submission" date="2013-12" db="EMBL/GenBank/DDBJ databases">
        <title>Draft genome of the parsitic nematode Ancylostoma duodenale.</title>
        <authorList>
            <person name="Mitreva M."/>
        </authorList>
    </citation>
    <scope>NUCLEOTIDE SEQUENCE [LARGE SCALE GENOMIC DNA]</scope>
    <source>
        <strain evidence="2 3">Zhejiang</strain>
    </source>
</reference>
<dbReference type="Proteomes" id="UP000054047">
    <property type="component" value="Unassembled WGS sequence"/>
</dbReference>
<evidence type="ECO:0000256" key="1">
    <source>
        <dbReference type="SAM" id="Phobius"/>
    </source>
</evidence>
<feature type="transmembrane region" description="Helical" evidence="1">
    <location>
        <begin position="7"/>
        <end position="27"/>
    </location>
</feature>
<proteinExistence type="predicted"/>
<name>A0A0C2CE39_9BILA</name>
<keyword evidence="1" id="KW-1133">Transmembrane helix</keyword>
<sequence>MKIIYGFLLPVLSVIVLFSNGVVIFVLNEQKS</sequence>
<feature type="non-terminal residue" evidence="2">
    <location>
        <position position="32"/>
    </location>
</feature>
<protein>
    <submittedName>
        <fullName evidence="2">Uncharacterized protein</fullName>
    </submittedName>
</protein>
<keyword evidence="1" id="KW-0812">Transmembrane</keyword>
<dbReference type="OrthoDB" id="5871746at2759"/>
<organism evidence="2 3">
    <name type="scientific">Ancylostoma duodenale</name>
    <dbReference type="NCBI Taxonomy" id="51022"/>
    <lineage>
        <taxon>Eukaryota</taxon>
        <taxon>Metazoa</taxon>
        <taxon>Ecdysozoa</taxon>
        <taxon>Nematoda</taxon>
        <taxon>Chromadorea</taxon>
        <taxon>Rhabditida</taxon>
        <taxon>Rhabditina</taxon>
        <taxon>Rhabditomorpha</taxon>
        <taxon>Strongyloidea</taxon>
        <taxon>Ancylostomatidae</taxon>
        <taxon>Ancylostomatinae</taxon>
        <taxon>Ancylostoma</taxon>
    </lineage>
</organism>
<keyword evidence="3" id="KW-1185">Reference proteome</keyword>
<gene>
    <name evidence="2" type="ORF">ANCDUO_21812</name>
</gene>
<keyword evidence="1" id="KW-0472">Membrane</keyword>
<accession>A0A0C2CE39</accession>
<evidence type="ECO:0000313" key="3">
    <source>
        <dbReference type="Proteomes" id="UP000054047"/>
    </source>
</evidence>
<dbReference type="EMBL" id="KN762432">
    <property type="protein sequence ID" value="KIH48122.1"/>
    <property type="molecule type" value="Genomic_DNA"/>
</dbReference>